<gene>
    <name evidence="9" type="ORF">OSB1V03_LOCUS3517</name>
</gene>
<dbReference type="GO" id="GO:0030134">
    <property type="term" value="C:COPII-coated ER to Golgi transport vesicle"/>
    <property type="evidence" value="ECO:0007669"/>
    <property type="project" value="TreeGrafter"/>
</dbReference>
<comment type="subcellular location">
    <subcellularLocation>
        <location evidence="1">Endoplasmic reticulum-Golgi intermediate compartment membrane</location>
        <topology evidence="1">Multi-pass membrane protein</topology>
    </subcellularLocation>
</comment>
<dbReference type="OrthoDB" id="270930at2759"/>
<dbReference type="PANTHER" id="PTHR10984:SF36">
    <property type="entry name" value="ENDOPLASMIC RETICULUM-GOLGI INTERMEDIATE COMPARTMENT PROTEIN 1"/>
    <property type="match status" value="1"/>
</dbReference>
<name>A0A7R9PW80_9ACAR</name>
<dbReference type="InterPro" id="IPR012936">
    <property type="entry name" value="Erv_C"/>
</dbReference>
<reference evidence="9" key="1">
    <citation type="submission" date="2020-11" db="EMBL/GenBank/DDBJ databases">
        <authorList>
            <person name="Tran Van P."/>
        </authorList>
    </citation>
    <scope>NUCLEOTIDE SEQUENCE</scope>
</reference>
<keyword evidence="3 6" id="KW-0812">Transmembrane</keyword>
<dbReference type="GO" id="GO:0006890">
    <property type="term" value="P:retrograde vesicle-mediated transport, Golgi to endoplasmic reticulum"/>
    <property type="evidence" value="ECO:0007669"/>
    <property type="project" value="TreeGrafter"/>
</dbReference>
<dbReference type="InterPro" id="IPR045888">
    <property type="entry name" value="Erv"/>
</dbReference>
<comment type="similarity">
    <text evidence="2">Belongs to the ERGIC family.</text>
</comment>
<dbReference type="InterPro" id="IPR039542">
    <property type="entry name" value="Erv_N"/>
</dbReference>
<keyword evidence="5 6" id="KW-0472">Membrane</keyword>
<proteinExistence type="inferred from homology"/>
<evidence type="ECO:0000313" key="10">
    <source>
        <dbReference type="Proteomes" id="UP000759131"/>
    </source>
</evidence>
<dbReference type="GO" id="GO:0033116">
    <property type="term" value="C:endoplasmic reticulum-Golgi intermediate compartment membrane"/>
    <property type="evidence" value="ECO:0007669"/>
    <property type="project" value="UniProtKB-SubCell"/>
</dbReference>
<feature type="domain" description="Endoplasmic reticulum vesicle transporter C-terminal" evidence="7">
    <location>
        <begin position="106"/>
        <end position="272"/>
    </location>
</feature>
<evidence type="ECO:0000256" key="6">
    <source>
        <dbReference type="SAM" id="Phobius"/>
    </source>
</evidence>
<dbReference type="EMBL" id="CAJPIZ010001438">
    <property type="protein sequence ID" value="CAG2103486.1"/>
    <property type="molecule type" value="Genomic_DNA"/>
</dbReference>
<evidence type="ECO:0000256" key="5">
    <source>
        <dbReference type="ARBA" id="ARBA00023136"/>
    </source>
</evidence>
<evidence type="ECO:0000256" key="1">
    <source>
        <dbReference type="ARBA" id="ARBA00004457"/>
    </source>
</evidence>
<dbReference type="GO" id="GO:0000139">
    <property type="term" value="C:Golgi membrane"/>
    <property type="evidence" value="ECO:0007669"/>
    <property type="project" value="TreeGrafter"/>
</dbReference>
<dbReference type="GO" id="GO:0005789">
    <property type="term" value="C:endoplasmic reticulum membrane"/>
    <property type="evidence" value="ECO:0007669"/>
    <property type="project" value="TreeGrafter"/>
</dbReference>
<dbReference type="PANTHER" id="PTHR10984">
    <property type="entry name" value="ENDOPLASMIC RETICULUM-GOLGI INTERMEDIATE COMPARTMENT PROTEIN"/>
    <property type="match status" value="1"/>
</dbReference>
<organism evidence="9">
    <name type="scientific">Medioppia subpectinata</name>
    <dbReference type="NCBI Taxonomy" id="1979941"/>
    <lineage>
        <taxon>Eukaryota</taxon>
        <taxon>Metazoa</taxon>
        <taxon>Ecdysozoa</taxon>
        <taxon>Arthropoda</taxon>
        <taxon>Chelicerata</taxon>
        <taxon>Arachnida</taxon>
        <taxon>Acari</taxon>
        <taxon>Acariformes</taxon>
        <taxon>Sarcoptiformes</taxon>
        <taxon>Oribatida</taxon>
        <taxon>Brachypylina</taxon>
        <taxon>Oppioidea</taxon>
        <taxon>Oppiidae</taxon>
        <taxon>Medioppia</taxon>
    </lineage>
</organism>
<feature type="transmembrane region" description="Helical" evidence="6">
    <location>
        <begin position="20"/>
        <end position="43"/>
    </location>
</feature>
<dbReference type="Pfam" id="PF13850">
    <property type="entry name" value="ERGIC_N"/>
    <property type="match status" value="1"/>
</dbReference>
<accession>A0A7R9PW80</accession>
<sequence length="291" mass="32692">MTMSFDVRRFDVYRKVPKDLTQPTLTGAVISICCLLLIAFLFISELFDFMSTHISSELFVDNSGGPSDKIGVRLNVSLPRLSCDVIGLDIQDENGRHEVGFVDNTEKIVMNDGMGCRFEGVFKINKVPGNFHVSTHSAKTQPENIDMTHVIHEVSFGDSMDSFDIKADFNPLKNVDKSGAQSIESHEYHMKIVPTIYEDLSGNYANSFQYTYAYKSHIAFTHHGIAMPAIWFRYDLTPITVKYTKKRKPFYSFLTMICAIIGGTFSVAGIIDSMVFTASNIFKKLELGKLS</sequence>
<dbReference type="EMBL" id="OC856013">
    <property type="protein sequence ID" value="CAD7623056.1"/>
    <property type="molecule type" value="Genomic_DNA"/>
</dbReference>
<evidence type="ECO:0000256" key="4">
    <source>
        <dbReference type="ARBA" id="ARBA00022989"/>
    </source>
</evidence>
<feature type="domain" description="Endoplasmic reticulum vesicle transporter N-terminal" evidence="8">
    <location>
        <begin position="7"/>
        <end position="98"/>
    </location>
</feature>
<dbReference type="Proteomes" id="UP000759131">
    <property type="component" value="Unassembled WGS sequence"/>
</dbReference>
<dbReference type="Pfam" id="PF07970">
    <property type="entry name" value="COPIIcoated_ERV"/>
    <property type="match status" value="1"/>
</dbReference>
<evidence type="ECO:0000259" key="8">
    <source>
        <dbReference type="Pfam" id="PF13850"/>
    </source>
</evidence>
<evidence type="ECO:0008006" key="11">
    <source>
        <dbReference type="Google" id="ProtNLM"/>
    </source>
</evidence>
<evidence type="ECO:0000256" key="3">
    <source>
        <dbReference type="ARBA" id="ARBA00022692"/>
    </source>
</evidence>
<dbReference type="GO" id="GO:0006888">
    <property type="term" value="P:endoplasmic reticulum to Golgi vesicle-mediated transport"/>
    <property type="evidence" value="ECO:0007669"/>
    <property type="project" value="TreeGrafter"/>
</dbReference>
<protein>
    <recommendedName>
        <fullName evidence="11">Endoplasmic reticulum-Golgi intermediate compartment protein 1</fullName>
    </recommendedName>
</protein>
<keyword evidence="10" id="KW-1185">Reference proteome</keyword>
<evidence type="ECO:0000313" key="9">
    <source>
        <dbReference type="EMBL" id="CAD7623056.1"/>
    </source>
</evidence>
<dbReference type="AlphaFoldDB" id="A0A7R9PW80"/>
<evidence type="ECO:0000256" key="2">
    <source>
        <dbReference type="ARBA" id="ARBA00005648"/>
    </source>
</evidence>
<keyword evidence="4 6" id="KW-1133">Transmembrane helix</keyword>
<feature type="transmembrane region" description="Helical" evidence="6">
    <location>
        <begin position="250"/>
        <end position="271"/>
    </location>
</feature>
<evidence type="ECO:0000259" key="7">
    <source>
        <dbReference type="Pfam" id="PF07970"/>
    </source>
</evidence>